<evidence type="ECO:0000313" key="1">
    <source>
        <dbReference type="EMBL" id="GBN79023.1"/>
    </source>
</evidence>
<gene>
    <name evidence="1" type="ORF">AVEN_218255_1</name>
</gene>
<dbReference type="AlphaFoldDB" id="A0A4Y2RTH6"/>
<organism evidence="1 2">
    <name type="scientific">Araneus ventricosus</name>
    <name type="common">Orbweaver spider</name>
    <name type="synonym">Epeira ventricosa</name>
    <dbReference type="NCBI Taxonomy" id="182803"/>
    <lineage>
        <taxon>Eukaryota</taxon>
        <taxon>Metazoa</taxon>
        <taxon>Ecdysozoa</taxon>
        <taxon>Arthropoda</taxon>
        <taxon>Chelicerata</taxon>
        <taxon>Arachnida</taxon>
        <taxon>Araneae</taxon>
        <taxon>Araneomorphae</taxon>
        <taxon>Entelegynae</taxon>
        <taxon>Araneoidea</taxon>
        <taxon>Araneidae</taxon>
        <taxon>Araneus</taxon>
    </lineage>
</organism>
<keyword evidence="2" id="KW-1185">Reference proteome</keyword>
<dbReference type="EMBL" id="BGPR01018384">
    <property type="protein sequence ID" value="GBN79023.1"/>
    <property type="molecule type" value="Genomic_DNA"/>
</dbReference>
<dbReference type="Proteomes" id="UP000499080">
    <property type="component" value="Unassembled WGS sequence"/>
</dbReference>
<protein>
    <submittedName>
        <fullName evidence="1">Uncharacterized protein</fullName>
    </submittedName>
</protein>
<reference evidence="1 2" key="1">
    <citation type="journal article" date="2019" name="Sci. Rep.">
        <title>Orb-weaving spider Araneus ventricosus genome elucidates the spidroin gene catalogue.</title>
        <authorList>
            <person name="Kono N."/>
            <person name="Nakamura H."/>
            <person name="Ohtoshi R."/>
            <person name="Moran D.A.P."/>
            <person name="Shinohara A."/>
            <person name="Yoshida Y."/>
            <person name="Fujiwara M."/>
            <person name="Mori M."/>
            <person name="Tomita M."/>
            <person name="Arakawa K."/>
        </authorList>
    </citation>
    <scope>NUCLEOTIDE SEQUENCE [LARGE SCALE GENOMIC DNA]</scope>
</reference>
<evidence type="ECO:0000313" key="2">
    <source>
        <dbReference type="Proteomes" id="UP000499080"/>
    </source>
</evidence>
<accession>A0A4Y2RTH6</accession>
<comment type="caution">
    <text evidence="1">The sequence shown here is derived from an EMBL/GenBank/DDBJ whole genome shotgun (WGS) entry which is preliminary data.</text>
</comment>
<proteinExistence type="predicted"/>
<name>A0A4Y2RTH6_ARAVE</name>
<sequence>MVGESSSTLYIEDCRQRIEIGRFRNVLKLFVDEEALFSQAFSAITFFESWTGMGPQWPSSKVKASRPEGSRFETQSHRISGVYVGLLQAKSYVRGQMSSRQCDAEV</sequence>